<feature type="signal peptide" evidence="10">
    <location>
        <begin position="1"/>
        <end position="19"/>
    </location>
</feature>
<dbReference type="Proteomes" id="UP000224634">
    <property type="component" value="Unassembled WGS sequence"/>
</dbReference>
<dbReference type="SUPFAM" id="SSF53474">
    <property type="entry name" value="alpha/beta-Hydrolases"/>
    <property type="match status" value="1"/>
</dbReference>
<comment type="subcellular location">
    <subcellularLocation>
        <location evidence="1">Secreted</location>
    </subcellularLocation>
</comment>
<keyword evidence="6" id="KW-0378">Hydrolase</keyword>
<comment type="similarity">
    <text evidence="2">Belongs to the peptidase S9C family.</text>
</comment>
<evidence type="ECO:0000313" key="13">
    <source>
        <dbReference type="Proteomes" id="UP000224634"/>
    </source>
</evidence>
<keyword evidence="3" id="KW-0964">Secreted</keyword>
<gene>
    <name evidence="12" type="ORF">AJ80_08259</name>
</gene>
<keyword evidence="5 10" id="KW-0732">Signal</keyword>
<evidence type="ECO:0000256" key="2">
    <source>
        <dbReference type="ARBA" id="ARBA00010040"/>
    </source>
</evidence>
<sequence>MTVARWLSVALALTSPVLGFDPEQLISAPRRGEAIPDPSGKVAVFHVSQYSFESHKSVVNEWDLLDLKTGKISTLTDDPNVSEIIWLGPKDTSVLYVNGTNSEVEGGVELWISDIKDFSNGYKAASLPGSLGGLKAVEAKNGDIKFVLYGQSTTDGELYNAATAEKLLSTARIYDSIFVRHWDTYLTPEFNAVFSGTLKKKGGRKPKYSFDGKLNNLVAPVKYAESPYPPFGGASDYDLSPNGEHVAFQSKAPELPKANLTTSYIYLVPHSGSSKAVAINGPDSPGTPEGIRGASSGPVFSPDSKKIAYFQMEEANYESDRRILYIYTLGSKKTIPSVASEWDRSPDSLKWTPDGKTFYISVEDTARVRLFSLPVDAGADYVPKNFTDGGFVGAYHFLPGGKSVLVTGTTIWSSANYYIAGPKQDIKKIFYANEHDKELKGLGPHLVDEFYTEGNFTQIHSWIVKPSGWVEGKKYPLAFLIHGGPQGSWGDSWSTRWNPSVWADQGYVVVLPNPTGSTGFGDELCDRIQNDWGGAPYHDLVNVWKHVRDNIDYIDTDNGIAAGASYGGFMVNWIQGQDLGREFKALVSHDGTFVAEAKISTEELFFMEREFNGTFWEVRENYERFDPSATENILRFATPQLVIHNDLDYRLAVSEGIALFNILQERGVPSRFLNFPDENHWVLQPENSLVWHQQALGWINKYSGIAESNPDAVLLSDTVVPVVDIDAGRN</sequence>
<keyword evidence="8" id="KW-0325">Glycoprotein</keyword>
<accession>A0A2B7XB70</accession>
<evidence type="ECO:0000256" key="3">
    <source>
        <dbReference type="ARBA" id="ARBA00022525"/>
    </source>
</evidence>
<evidence type="ECO:0000256" key="10">
    <source>
        <dbReference type="SAM" id="SignalP"/>
    </source>
</evidence>
<evidence type="ECO:0000256" key="6">
    <source>
        <dbReference type="ARBA" id="ARBA00022801"/>
    </source>
</evidence>
<dbReference type="GO" id="GO:0005576">
    <property type="term" value="C:extracellular region"/>
    <property type="evidence" value="ECO:0007669"/>
    <property type="project" value="UniProtKB-SubCell"/>
</dbReference>
<protein>
    <recommendedName>
        <fullName evidence="9">Dipeptidyl-peptidase V</fullName>
    </recommendedName>
</protein>
<keyword evidence="13" id="KW-1185">Reference proteome</keyword>
<evidence type="ECO:0000256" key="5">
    <source>
        <dbReference type="ARBA" id="ARBA00022729"/>
    </source>
</evidence>
<dbReference type="Gene3D" id="3.40.50.1820">
    <property type="entry name" value="alpha/beta hydrolase"/>
    <property type="match status" value="1"/>
</dbReference>
<dbReference type="InterPro" id="IPR011042">
    <property type="entry name" value="6-blade_b-propeller_TolB-like"/>
</dbReference>
<evidence type="ECO:0000256" key="4">
    <source>
        <dbReference type="ARBA" id="ARBA00022670"/>
    </source>
</evidence>
<keyword evidence="7" id="KW-0720">Serine protease</keyword>
<dbReference type="AlphaFoldDB" id="A0A2B7XB70"/>
<dbReference type="SUPFAM" id="SSF82171">
    <property type="entry name" value="DPP6 N-terminal domain-like"/>
    <property type="match status" value="1"/>
</dbReference>
<dbReference type="FunFam" id="3.40.50.1820:FF:000028">
    <property type="entry name" value="S9 family peptidase"/>
    <property type="match status" value="1"/>
</dbReference>
<comment type="caution">
    <text evidence="12">The sequence shown here is derived from an EMBL/GenBank/DDBJ whole genome shotgun (WGS) entry which is preliminary data.</text>
</comment>
<name>A0A2B7XB70_POLH7</name>
<dbReference type="InterPro" id="IPR029058">
    <property type="entry name" value="AB_hydrolase_fold"/>
</dbReference>
<keyword evidence="4" id="KW-0645">Protease</keyword>
<dbReference type="PANTHER" id="PTHR42776:SF11">
    <property type="entry name" value="DIPEPTIDYL-PEPTIDASE 5-RELATED"/>
    <property type="match status" value="1"/>
</dbReference>
<evidence type="ECO:0000256" key="1">
    <source>
        <dbReference type="ARBA" id="ARBA00004613"/>
    </source>
</evidence>
<dbReference type="EMBL" id="PDNA01000183">
    <property type="protein sequence ID" value="PGH05947.1"/>
    <property type="molecule type" value="Genomic_DNA"/>
</dbReference>
<proteinExistence type="inferred from homology"/>
<dbReference type="GO" id="GO:0004252">
    <property type="term" value="F:serine-type endopeptidase activity"/>
    <property type="evidence" value="ECO:0007669"/>
    <property type="project" value="TreeGrafter"/>
</dbReference>
<evidence type="ECO:0000313" key="12">
    <source>
        <dbReference type="EMBL" id="PGH05947.1"/>
    </source>
</evidence>
<feature type="domain" description="Peptidase S9 prolyl oligopeptidase catalytic" evidence="11">
    <location>
        <begin position="493"/>
        <end position="704"/>
    </location>
</feature>
<dbReference type="Gene3D" id="2.120.10.30">
    <property type="entry name" value="TolB, C-terminal domain"/>
    <property type="match status" value="1"/>
</dbReference>
<organism evidence="12 13">
    <name type="scientific">Polytolypa hystricis (strain UAMH7299)</name>
    <dbReference type="NCBI Taxonomy" id="1447883"/>
    <lineage>
        <taxon>Eukaryota</taxon>
        <taxon>Fungi</taxon>
        <taxon>Dikarya</taxon>
        <taxon>Ascomycota</taxon>
        <taxon>Pezizomycotina</taxon>
        <taxon>Eurotiomycetes</taxon>
        <taxon>Eurotiomycetidae</taxon>
        <taxon>Onygenales</taxon>
        <taxon>Onygenales incertae sedis</taxon>
        <taxon>Polytolypa</taxon>
    </lineage>
</organism>
<dbReference type="STRING" id="1447883.A0A2B7XB70"/>
<dbReference type="Pfam" id="PF00326">
    <property type="entry name" value="Peptidase_S9"/>
    <property type="match status" value="1"/>
</dbReference>
<evidence type="ECO:0000256" key="9">
    <source>
        <dbReference type="ARBA" id="ARBA00032829"/>
    </source>
</evidence>
<dbReference type="OrthoDB" id="416344at2759"/>
<evidence type="ECO:0000256" key="7">
    <source>
        <dbReference type="ARBA" id="ARBA00022825"/>
    </source>
</evidence>
<dbReference type="InterPro" id="IPR001375">
    <property type="entry name" value="Peptidase_S9_cat"/>
</dbReference>
<reference evidence="12 13" key="1">
    <citation type="submission" date="2017-10" db="EMBL/GenBank/DDBJ databases">
        <title>Comparative genomics in systemic dimorphic fungi from Ajellomycetaceae.</title>
        <authorList>
            <person name="Munoz J.F."/>
            <person name="Mcewen J.G."/>
            <person name="Clay O.K."/>
            <person name="Cuomo C.A."/>
        </authorList>
    </citation>
    <scope>NUCLEOTIDE SEQUENCE [LARGE SCALE GENOMIC DNA]</scope>
    <source>
        <strain evidence="12 13">UAMH7299</strain>
    </source>
</reference>
<feature type="chain" id="PRO_5012767209" description="Dipeptidyl-peptidase V" evidence="10">
    <location>
        <begin position="20"/>
        <end position="730"/>
    </location>
</feature>
<evidence type="ECO:0000259" key="11">
    <source>
        <dbReference type="Pfam" id="PF00326"/>
    </source>
</evidence>
<evidence type="ECO:0000256" key="8">
    <source>
        <dbReference type="ARBA" id="ARBA00023180"/>
    </source>
</evidence>
<dbReference type="PANTHER" id="PTHR42776">
    <property type="entry name" value="SERINE PEPTIDASE S9 FAMILY MEMBER"/>
    <property type="match status" value="1"/>
</dbReference>
<dbReference type="GO" id="GO:0006508">
    <property type="term" value="P:proteolysis"/>
    <property type="evidence" value="ECO:0007669"/>
    <property type="project" value="UniProtKB-KW"/>
</dbReference>